<accession>A0A2K1ZEQ3</accession>
<dbReference type="AlphaFoldDB" id="A0A2K1ZEQ3"/>
<name>A0A2K1ZEQ3_POPTR</name>
<gene>
    <name evidence="1" type="ORF">POPTR_008G098300</name>
</gene>
<sequence length="78" mass="8943">MCQHINTIYRRIKEGAPRPHSNAMKPHLTEANKKASDFTCQRPHKDIISSLMELSLLRAGKRKSFITKIMFLAAVARH</sequence>
<evidence type="ECO:0000313" key="1">
    <source>
        <dbReference type="EMBL" id="PNT23756.1"/>
    </source>
</evidence>
<reference evidence="1 2" key="1">
    <citation type="journal article" date="2006" name="Science">
        <title>The genome of black cottonwood, Populus trichocarpa (Torr. &amp; Gray).</title>
        <authorList>
            <person name="Tuskan G.A."/>
            <person name="Difazio S."/>
            <person name="Jansson S."/>
            <person name="Bohlmann J."/>
            <person name="Grigoriev I."/>
            <person name="Hellsten U."/>
            <person name="Putnam N."/>
            <person name="Ralph S."/>
            <person name="Rombauts S."/>
            <person name="Salamov A."/>
            <person name="Schein J."/>
            <person name="Sterck L."/>
            <person name="Aerts A."/>
            <person name="Bhalerao R.R."/>
            <person name="Bhalerao R.P."/>
            <person name="Blaudez D."/>
            <person name="Boerjan W."/>
            <person name="Brun A."/>
            <person name="Brunner A."/>
            <person name="Busov V."/>
            <person name="Campbell M."/>
            <person name="Carlson J."/>
            <person name="Chalot M."/>
            <person name="Chapman J."/>
            <person name="Chen G.L."/>
            <person name="Cooper D."/>
            <person name="Coutinho P.M."/>
            <person name="Couturier J."/>
            <person name="Covert S."/>
            <person name="Cronk Q."/>
            <person name="Cunningham R."/>
            <person name="Davis J."/>
            <person name="Degroeve S."/>
            <person name="Dejardin A."/>
            <person name="Depamphilis C."/>
            <person name="Detter J."/>
            <person name="Dirks B."/>
            <person name="Dubchak I."/>
            <person name="Duplessis S."/>
            <person name="Ehlting J."/>
            <person name="Ellis B."/>
            <person name="Gendler K."/>
            <person name="Goodstein D."/>
            <person name="Gribskov M."/>
            <person name="Grimwood J."/>
            <person name="Groover A."/>
            <person name="Gunter L."/>
            <person name="Hamberger B."/>
            <person name="Heinze B."/>
            <person name="Helariutta Y."/>
            <person name="Henrissat B."/>
            <person name="Holligan D."/>
            <person name="Holt R."/>
            <person name="Huang W."/>
            <person name="Islam-Faridi N."/>
            <person name="Jones S."/>
            <person name="Jones-Rhoades M."/>
            <person name="Jorgensen R."/>
            <person name="Joshi C."/>
            <person name="Kangasjarvi J."/>
            <person name="Karlsson J."/>
            <person name="Kelleher C."/>
            <person name="Kirkpatrick R."/>
            <person name="Kirst M."/>
            <person name="Kohler A."/>
            <person name="Kalluri U."/>
            <person name="Larimer F."/>
            <person name="Leebens-Mack J."/>
            <person name="Leple J.C."/>
            <person name="Locascio P."/>
            <person name="Lou Y."/>
            <person name="Lucas S."/>
            <person name="Martin F."/>
            <person name="Montanini B."/>
            <person name="Napoli C."/>
            <person name="Nelson D.R."/>
            <person name="Nelson C."/>
            <person name="Nieminen K."/>
            <person name="Nilsson O."/>
            <person name="Pereda V."/>
            <person name="Peter G."/>
            <person name="Philippe R."/>
            <person name="Pilate G."/>
            <person name="Poliakov A."/>
            <person name="Razumovskaya J."/>
            <person name="Richardson P."/>
            <person name="Rinaldi C."/>
            <person name="Ritland K."/>
            <person name="Rouze P."/>
            <person name="Ryaboy D."/>
            <person name="Schmutz J."/>
            <person name="Schrader J."/>
            <person name="Segerman B."/>
            <person name="Shin H."/>
            <person name="Siddiqui A."/>
            <person name="Sterky F."/>
            <person name="Terry A."/>
            <person name="Tsai C.J."/>
            <person name="Uberbacher E."/>
            <person name="Unneberg P."/>
            <person name="Vahala J."/>
            <person name="Wall K."/>
            <person name="Wessler S."/>
            <person name="Yang G."/>
            <person name="Yin T."/>
            <person name="Douglas C."/>
            <person name="Marra M."/>
            <person name="Sandberg G."/>
            <person name="Van de Peer Y."/>
            <person name="Rokhsar D."/>
        </authorList>
    </citation>
    <scope>NUCLEOTIDE SEQUENCE [LARGE SCALE GENOMIC DNA]</scope>
    <source>
        <strain evidence="2">cv. Nisqually</strain>
    </source>
</reference>
<protein>
    <submittedName>
        <fullName evidence="1">Uncharacterized protein</fullName>
    </submittedName>
</protein>
<dbReference type="InParanoid" id="A0A2K1ZEQ3"/>
<proteinExistence type="predicted"/>
<dbReference type="Proteomes" id="UP000006729">
    <property type="component" value="Chromosome 8"/>
</dbReference>
<evidence type="ECO:0000313" key="2">
    <source>
        <dbReference type="Proteomes" id="UP000006729"/>
    </source>
</evidence>
<dbReference type="EMBL" id="CM009297">
    <property type="protein sequence ID" value="PNT23756.1"/>
    <property type="molecule type" value="Genomic_DNA"/>
</dbReference>
<organism evidence="1 2">
    <name type="scientific">Populus trichocarpa</name>
    <name type="common">Western balsam poplar</name>
    <name type="synonym">Populus balsamifera subsp. trichocarpa</name>
    <dbReference type="NCBI Taxonomy" id="3694"/>
    <lineage>
        <taxon>Eukaryota</taxon>
        <taxon>Viridiplantae</taxon>
        <taxon>Streptophyta</taxon>
        <taxon>Embryophyta</taxon>
        <taxon>Tracheophyta</taxon>
        <taxon>Spermatophyta</taxon>
        <taxon>Magnoliopsida</taxon>
        <taxon>eudicotyledons</taxon>
        <taxon>Gunneridae</taxon>
        <taxon>Pentapetalae</taxon>
        <taxon>rosids</taxon>
        <taxon>fabids</taxon>
        <taxon>Malpighiales</taxon>
        <taxon>Salicaceae</taxon>
        <taxon>Saliceae</taxon>
        <taxon>Populus</taxon>
    </lineage>
</organism>
<keyword evidence="2" id="KW-1185">Reference proteome</keyword>